<comment type="caution">
    <text evidence="2">The sequence shown here is derived from an EMBL/GenBank/DDBJ whole genome shotgun (WGS) entry which is preliminary data.</text>
</comment>
<feature type="compositionally biased region" description="Basic and acidic residues" evidence="1">
    <location>
        <begin position="34"/>
        <end position="52"/>
    </location>
</feature>
<accession>K0T8Z5</accession>
<feature type="region of interest" description="Disordered" evidence="1">
    <location>
        <begin position="1"/>
        <end position="52"/>
    </location>
</feature>
<feature type="region of interest" description="Disordered" evidence="1">
    <location>
        <begin position="278"/>
        <end position="410"/>
    </location>
</feature>
<reference evidence="2 3" key="1">
    <citation type="journal article" date="2012" name="Genome Biol.">
        <title>Genome and low-iron response of an oceanic diatom adapted to chronic iron limitation.</title>
        <authorList>
            <person name="Lommer M."/>
            <person name="Specht M."/>
            <person name="Roy A.S."/>
            <person name="Kraemer L."/>
            <person name="Andreson R."/>
            <person name="Gutowska M.A."/>
            <person name="Wolf J."/>
            <person name="Bergner S.V."/>
            <person name="Schilhabel M.B."/>
            <person name="Klostermeier U.C."/>
            <person name="Beiko R.G."/>
            <person name="Rosenstiel P."/>
            <person name="Hippler M."/>
            <person name="Laroche J."/>
        </authorList>
    </citation>
    <scope>NUCLEOTIDE SEQUENCE [LARGE SCALE GENOMIC DNA]</scope>
    <source>
        <strain evidence="2 3">CCMP1005</strain>
    </source>
</reference>
<feature type="region of interest" description="Disordered" evidence="1">
    <location>
        <begin position="90"/>
        <end position="125"/>
    </location>
</feature>
<dbReference type="EMBL" id="AGNL01004405">
    <property type="protein sequence ID" value="EJK73554.1"/>
    <property type="molecule type" value="Genomic_DNA"/>
</dbReference>
<feature type="compositionally biased region" description="Polar residues" evidence="1">
    <location>
        <begin position="304"/>
        <end position="327"/>
    </location>
</feature>
<evidence type="ECO:0000313" key="3">
    <source>
        <dbReference type="Proteomes" id="UP000266841"/>
    </source>
</evidence>
<name>K0T8Z5_THAOC</name>
<feature type="compositionally biased region" description="Basic residues" evidence="1">
    <location>
        <begin position="171"/>
        <end position="183"/>
    </location>
</feature>
<dbReference type="Proteomes" id="UP000266841">
    <property type="component" value="Unassembled WGS sequence"/>
</dbReference>
<feature type="compositionally biased region" description="Low complexity" evidence="1">
    <location>
        <begin position="245"/>
        <end position="263"/>
    </location>
</feature>
<protein>
    <submittedName>
        <fullName evidence="2">Uncharacterized protein</fullName>
    </submittedName>
</protein>
<feature type="compositionally biased region" description="Low complexity" evidence="1">
    <location>
        <begin position="353"/>
        <end position="366"/>
    </location>
</feature>
<evidence type="ECO:0000256" key="1">
    <source>
        <dbReference type="SAM" id="MobiDB-lite"/>
    </source>
</evidence>
<organism evidence="2 3">
    <name type="scientific">Thalassiosira oceanica</name>
    <name type="common">Marine diatom</name>
    <dbReference type="NCBI Taxonomy" id="159749"/>
    <lineage>
        <taxon>Eukaryota</taxon>
        <taxon>Sar</taxon>
        <taxon>Stramenopiles</taxon>
        <taxon>Ochrophyta</taxon>
        <taxon>Bacillariophyta</taxon>
        <taxon>Coscinodiscophyceae</taxon>
        <taxon>Thalassiosirophycidae</taxon>
        <taxon>Thalassiosirales</taxon>
        <taxon>Thalassiosiraceae</taxon>
        <taxon>Thalassiosira</taxon>
    </lineage>
</organism>
<gene>
    <name evidence="2" type="ORF">THAOC_04814</name>
</gene>
<feature type="region of interest" description="Disordered" evidence="1">
    <location>
        <begin position="223"/>
        <end position="265"/>
    </location>
</feature>
<proteinExistence type="predicted"/>
<feature type="compositionally biased region" description="Low complexity" evidence="1">
    <location>
        <begin position="282"/>
        <end position="303"/>
    </location>
</feature>
<feature type="region of interest" description="Disordered" evidence="1">
    <location>
        <begin position="149"/>
        <end position="191"/>
    </location>
</feature>
<dbReference type="AlphaFoldDB" id="K0T8Z5"/>
<feature type="compositionally biased region" description="Polar residues" evidence="1">
    <location>
        <begin position="370"/>
        <end position="398"/>
    </location>
</feature>
<sequence>MTDPDPAEGPRGQVVEGQVRWSSGDVGAGRGGGQRKEDGFGVAWRGEEGRAELSRGPIQGRTAVAHARWRSWALAVASRALPWWGSSKHNNHTGHGHHETTVKPSSPITHHERQCNPLSGPPNRPPPPILFKGATVMSASGEHPQQQLRSSAAVGEKPLRRGNWGSSKVGGGKRKMVAQKKKQTAAQNWLASRPWLSSSDLSHCRKDDQGPPMAVVHEGNMAPVVHDGNASSRRRKGLARLSENATVQTAAAAQHQGASRAAARISPDLLVCDGERAYESSQAAKKQATAQTLLTSRPRLSSSDQQGMASRRGSQSSRANRQASEHQGPSRAAARISPDLLVCDGERAYESSQAAKKQATAQTLLASRPRLSSSDQQGMASKRGSQSSRANRQASEHQGPSRAADQDSSQ</sequence>
<keyword evidence="3" id="KW-1185">Reference proteome</keyword>
<feature type="non-terminal residue" evidence="2">
    <location>
        <position position="410"/>
    </location>
</feature>
<evidence type="ECO:0000313" key="2">
    <source>
        <dbReference type="EMBL" id="EJK73554.1"/>
    </source>
</evidence>